<dbReference type="OrthoDB" id="2116030at2759"/>
<comment type="subcellular location">
    <subcellularLocation>
        <location evidence="1">Mitochondrion</location>
    </subcellularLocation>
</comment>
<evidence type="ECO:0000256" key="4">
    <source>
        <dbReference type="SAM" id="MobiDB-lite"/>
    </source>
</evidence>
<evidence type="ECO:0000256" key="3">
    <source>
        <dbReference type="ARBA" id="ARBA00043970"/>
    </source>
</evidence>
<feature type="compositionally biased region" description="Polar residues" evidence="4">
    <location>
        <begin position="37"/>
        <end position="47"/>
    </location>
</feature>
<sequence>MVLLSQLRNAAKRIPMIQFRAGNKNLKHESLESSSSAQTSKGTNQPTIEDWQLPTRYRRRLLDDKEIDAINSGGAF</sequence>
<dbReference type="Proteomes" id="UP001107558">
    <property type="component" value="Chromosome 3"/>
</dbReference>
<gene>
    <name evidence="5" type="ORF">PVAND_001059</name>
</gene>
<dbReference type="AlphaFoldDB" id="A0A9J6BM55"/>
<name>A0A9J6BM55_POLVA</name>
<keyword evidence="2" id="KW-0496">Mitochondrion</keyword>
<organism evidence="5 6">
    <name type="scientific">Polypedilum vanderplanki</name>
    <name type="common">Sleeping chironomid midge</name>
    <dbReference type="NCBI Taxonomy" id="319348"/>
    <lineage>
        <taxon>Eukaryota</taxon>
        <taxon>Metazoa</taxon>
        <taxon>Ecdysozoa</taxon>
        <taxon>Arthropoda</taxon>
        <taxon>Hexapoda</taxon>
        <taxon>Insecta</taxon>
        <taxon>Pterygota</taxon>
        <taxon>Neoptera</taxon>
        <taxon>Endopterygota</taxon>
        <taxon>Diptera</taxon>
        <taxon>Nematocera</taxon>
        <taxon>Chironomoidea</taxon>
        <taxon>Chironomidae</taxon>
        <taxon>Chironominae</taxon>
        <taxon>Polypedilum</taxon>
        <taxon>Polypedilum</taxon>
    </lineage>
</organism>
<dbReference type="GO" id="GO:0005739">
    <property type="term" value="C:mitochondrion"/>
    <property type="evidence" value="ECO:0007669"/>
    <property type="project" value="UniProtKB-SubCell"/>
</dbReference>
<evidence type="ECO:0000256" key="1">
    <source>
        <dbReference type="ARBA" id="ARBA00004173"/>
    </source>
</evidence>
<reference evidence="5" key="1">
    <citation type="submission" date="2021-03" db="EMBL/GenBank/DDBJ databases">
        <title>Chromosome level genome of the anhydrobiotic midge Polypedilum vanderplanki.</title>
        <authorList>
            <person name="Yoshida Y."/>
            <person name="Kikawada T."/>
            <person name="Gusev O."/>
        </authorList>
    </citation>
    <scope>NUCLEOTIDE SEQUENCE</scope>
    <source>
        <strain evidence="5">NIAS01</strain>
        <tissue evidence="5">Whole body or cell culture</tissue>
    </source>
</reference>
<keyword evidence="6" id="KW-1185">Reference proteome</keyword>
<evidence type="ECO:0000313" key="5">
    <source>
        <dbReference type="EMBL" id="KAG5670821.1"/>
    </source>
</evidence>
<dbReference type="GO" id="GO:0006103">
    <property type="term" value="P:2-oxoglutarate metabolic process"/>
    <property type="evidence" value="ECO:0007669"/>
    <property type="project" value="InterPro"/>
</dbReference>
<comment type="caution">
    <text evidence="5">The sequence shown here is derived from an EMBL/GenBank/DDBJ whole genome shotgun (WGS) entry which is preliminary data.</text>
</comment>
<feature type="region of interest" description="Disordered" evidence="4">
    <location>
        <begin position="25"/>
        <end position="50"/>
    </location>
</feature>
<comment type="similarity">
    <text evidence="3">Belongs to the alpha-ketoglutarate dehydrogenase component 4 family.</text>
</comment>
<dbReference type="InterPro" id="IPR020373">
    <property type="entry name" value="Kgd4/YMR-31"/>
</dbReference>
<proteinExistence type="inferred from homology"/>
<accession>A0A9J6BM55</accession>
<evidence type="ECO:0000256" key="2">
    <source>
        <dbReference type="ARBA" id="ARBA00023128"/>
    </source>
</evidence>
<dbReference type="Pfam" id="PF10937">
    <property type="entry name" value="Kgd4-YMR31"/>
    <property type="match status" value="1"/>
</dbReference>
<evidence type="ECO:0000313" key="6">
    <source>
        <dbReference type="Proteomes" id="UP001107558"/>
    </source>
</evidence>
<dbReference type="EMBL" id="JADBJN010000003">
    <property type="protein sequence ID" value="KAG5670821.1"/>
    <property type="molecule type" value="Genomic_DNA"/>
</dbReference>
<protein>
    <submittedName>
        <fullName evidence="5">Uncharacterized protein</fullName>
    </submittedName>
</protein>